<reference evidence="1" key="1">
    <citation type="submission" date="2023-11" db="EMBL/GenBank/DDBJ databases">
        <authorList>
            <person name="Poullet M."/>
        </authorList>
    </citation>
    <scope>NUCLEOTIDE SEQUENCE</scope>
    <source>
        <strain evidence="1">E1834</strain>
    </source>
</reference>
<evidence type="ECO:0000313" key="2">
    <source>
        <dbReference type="Proteomes" id="UP001497535"/>
    </source>
</evidence>
<dbReference type="EMBL" id="CAVMJV010000109">
    <property type="protein sequence ID" value="CAK5101178.1"/>
    <property type="molecule type" value="Genomic_DNA"/>
</dbReference>
<comment type="caution">
    <text evidence="1">The sequence shown here is derived from an EMBL/GenBank/DDBJ whole genome shotgun (WGS) entry which is preliminary data.</text>
</comment>
<dbReference type="Proteomes" id="UP001497535">
    <property type="component" value="Unassembled WGS sequence"/>
</dbReference>
<keyword evidence="2" id="KW-1185">Reference proteome</keyword>
<gene>
    <name evidence="1" type="ORF">MENTE1834_LOCUS42232</name>
</gene>
<evidence type="ECO:0000313" key="1">
    <source>
        <dbReference type="EMBL" id="CAK5101178.1"/>
    </source>
</evidence>
<accession>A0ACB1AUV7</accession>
<sequence>MWNTQTLVRHVTRKFSKGGGSILKMSFFPWLRACLLILLLILVLKFIFFRPLSNIRLPINSTFSTPIQLHNPHFTTLRILEIFSSDCNIQLEFPTEFLIKSNNSIKSVN</sequence>
<name>A0ACB1AUV7_MELEN</name>
<organism evidence="1 2">
    <name type="scientific">Meloidogyne enterolobii</name>
    <name type="common">Root-knot nematode worm</name>
    <name type="synonym">Meloidogyne mayaguensis</name>
    <dbReference type="NCBI Taxonomy" id="390850"/>
    <lineage>
        <taxon>Eukaryota</taxon>
        <taxon>Metazoa</taxon>
        <taxon>Ecdysozoa</taxon>
        <taxon>Nematoda</taxon>
        <taxon>Chromadorea</taxon>
        <taxon>Rhabditida</taxon>
        <taxon>Tylenchina</taxon>
        <taxon>Tylenchomorpha</taxon>
        <taxon>Tylenchoidea</taxon>
        <taxon>Meloidogynidae</taxon>
        <taxon>Meloidogyninae</taxon>
        <taxon>Meloidogyne</taxon>
    </lineage>
</organism>
<protein>
    <submittedName>
        <fullName evidence="1">Uncharacterized protein</fullName>
    </submittedName>
</protein>
<proteinExistence type="predicted"/>